<dbReference type="AlphaFoldDB" id="A0A371DXD4"/>
<organism evidence="2 3">
    <name type="scientific">Lentinus brumalis</name>
    <dbReference type="NCBI Taxonomy" id="2498619"/>
    <lineage>
        <taxon>Eukaryota</taxon>
        <taxon>Fungi</taxon>
        <taxon>Dikarya</taxon>
        <taxon>Basidiomycota</taxon>
        <taxon>Agaricomycotina</taxon>
        <taxon>Agaricomycetes</taxon>
        <taxon>Polyporales</taxon>
        <taxon>Polyporaceae</taxon>
        <taxon>Lentinus</taxon>
    </lineage>
</organism>
<evidence type="ECO:0000313" key="3">
    <source>
        <dbReference type="Proteomes" id="UP000256964"/>
    </source>
</evidence>
<keyword evidence="3" id="KW-1185">Reference proteome</keyword>
<evidence type="ECO:0000256" key="1">
    <source>
        <dbReference type="SAM" id="MobiDB-lite"/>
    </source>
</evidence>
<reference evidence="2 3" key="1">
    <citation type="journal article" date="2018" name="Biotechnol. Biofuels">
        <title>Integrative visual omics of the white-rot fungus Polyporus brumalis exposes the biotechnological potential of its oxidative enzymes for delignifying raw plant biomass.</title>
        <authorList>
            <person name="Miyauchi S."/>
            <person name="Rancon A."/>
            <person name="Drula E."/>
            <person name="Hage H."/>
            <person name="Chaduli D."/>
            <person name="Favel A."/>
            <person name="Grisel S."/>
            <person name="Henrissat B."/>
            <person name="Herpoel-Gimbert I."/>
            <person name="Ruiz-Duenas F.J."/>
            <person name="Chevret D."/>
            <person name="Hainaut M."/>
            <person name="Lin J."/>
            <person name="Wang M."/>
            <person name="Pangilinan J."/>
            <person name="Lipzen A."/>
            <person name="Lesage-Meessen L."/>
            <person name="Navarro D."/>
            <person name="Riley R."/>
            <person name="Grigoriev I.V."/>
            <person name="Zhou S."/>
            <person name="Raouche S."/>
            <person name="Rosso M.N."/>
        </authorList>
    </citation>
    <scope>NUCLEOTIDE SEQUENCE [LARGE SCALE GENOMIC DNA]</scope>
    <source>
        <strain evidence="2 3">BRFM 1820</strain>
    </source>
</reference>
<dbReference type="OrthoDB" id="2741932at2759"/>
<gene>
    <name evidence="2" type="ORF">OH76DRAFT_1394954</name>
</gene>
<name>A0A371DXD4_9APHY</name>
<proteinExistence type="predicted"/>
<dbReference type="Proteomes" id="UP000256964">
    <property type="component" value="Unassembled WGS sequence"/>
</dbReference>
<dbReference type="EMBL" id="KZ857379">
    <property type="protein sequence ID" value="RDX57174.1"/>
    <property type="molecule type" value="Genomic_DNA"/>
</dbReference>
<evidence type="ECO:0000313" key="2">
    <source>
        <dbReference type="EMBL" id="RDX57174.1"/>
    </source>
</evidence>
<accession>A0A371DXD4</accession>
<sequence length="162" mass="18403">MSTIATSQLDAGPTKAAAHHSTAKASRVIPQGDFVDRAYGLLIDLEDLHRLTRRYHFEVWGTEERMSKATPEEVEEIILDERGATLSRIPRQVYRHFPDFPRLRRNILLLDPGNGIWLFVMKDNSSYPALHAPVGPEEVRKVQKLLGLEHVPAKWYKVPPGS</sequence>
<feature type="region of interest" description="Disordered" evidence="1">
    <location>
        <begin position="1"/>
        <end position="23"/>
    </location>
</feature>
<protein>
    <submittedName>
        <fullName evidence="2">Uncharacterized protein</fullName>
    </submittedName>
</protein>